<dbReference type="InterPro" id="IPR003423">
    <property type="entry name" value="OMP_efflux"/>
</dbReference>
<feature type="chain" id="PRO_5029609748" evidence="8">
    <location>
        <begin position="32"/>
        <end position="445"/>
    </location>
</feature>
<keyword evidence="8" id="KW-0732">Signal</keyword>
<evidence type="ECO:0000313" key="9">
    <source>
        <dbReference type="EMBL" id="QKG79299.1"/>
    </source>
</evidence>
<reference evidence="9 10" key="1">
    <citation type="submission" date="2019-07" db="EMBL/GenBank/DDBJ databases">
        <title>Thalassofilum flectens gen. nov., sp. nov., a novel moderate thermophilic anaerobe from a shallow sea hot spring in Kunashir Island (Russia), representing a new family in the order Bacteroidales, and proposal of Thalassofilacea fam. nov.</title>
        <authorList>
            <person name="Kochetkova T.V."/>
            <person name="Podosokorskaya O.A."/>
            <person name="Novikov A."/>
            <person name="Elcheninov A.G."/>
            <person name="Toshchakov S.V."/>
            <person name="Kublanov I.V."/>
        </authorList>
    </citation>
    <scope>NUCLEOTIDE SEQUENCE [LARGE SCALE GENOMIC DNA]</scope>
    <source>
        <strain evidence="9 10">38-H</strain>
    </source>
</reference>
<evidence type="ECO:0000256" key="4">
    <source>
        <dbReference type="ARBA" id="ARBA00022452"/>
    </source>
</evidence>
<comment type="similarity">
    <text evidence="2">Belongs to the outer membrane factor (OMF) (TC 1.B.17) family.</text>
</comment>
<evidence type="ECO:0000313" key="10">
    <source>
        <dbReference type="Proteomes" id="UP000500961"/>
    </source>
</evidence>
<accession>A0A7D4BJ61</accession>
<evidence type="ECO:0000256" key="5">
    <source>
        <dbReference type="ARBA" id="ARBA00022692"/>
    </source>
</evidence>
<sequence length="445" mass="49037">MNNKNKPIRMRTLQRLTYLLFSVGFTLGAAGQENSYTFTLNEAKAFALSNNLTRKNAAIDVTIAKKKVWETTAQGLPQVSAGVDFQYILNDLPKLTLPGSDGQPTQIEVGEKANATYSVTISQLVFNGPYIVGLQAAKAYKNLSENALVKTDQDIKANVTAGYLTVLLLQETSQIMDSSVANLKRIAHDTEQLYRTGFADKTAVDQVRVSVSLLENSSAETKRQLSSSVKLLKLQLGLPDSANLILSDKLTEMIARYNPNANDIAFDPSKNIDLKILDNQVNISKLQLKLNKSNFLPSVSAFVSFQRLHKEPLINFTPTALLGAKLTLPIFSSGMRLSKVQQAKLEVSKSINTYYQTLQNVEMGFADAKASLSVAWSKYETQKMNKELAKQVLDDVRTKYKNGLASQVDVIQANDKYLQAVGNYLAAIVEVINARVKLDKLSGNI</sequence>
<dbReference type="Proteomes" id="UP000500961">
    <property type="component" value="Chromosome"/>
</dbReference>
<feature type="signal peptide" evidence="8">
    <location>
        <begin position="1"/>
        <end position="31"/>
    </location>
</feature>
<comment type="subcellular location">
    <subcellularLocation>
        <location evidence="1">Cell outer membrane</location>
    </subcellularLocation>
</comment>
<dbReference type="EMBL" id="CP041345">
    <property type="protein sequence ID" value="QKG79299.1"/>
    <property type="molecule type" value="Genomic_DNA"/>
</dbReference>
<dbReference type="GO" id="GO:0015562">
    <property type="term" value="F:efflux transmembrane transporter activity"/>
    <property type="evidence" value="ECO:0007669"/>
    <property type="project" value="InterPro"/>
</dbReference>
<keyword evidence="3" id="KW-0813">Transport</keyword>
<dbReference type="PANTHER" id="PTHR30026">
    <property type="entry name" value="OUTER MEMBRANE PROTEIN TOLC"/>
    <property type="match status" value="1"/>
</dbReference>
<keyword evidence="7" id="KW-0998">Cell outer membrane</keyword>
<dbReference type="GO" id="GO:0009279">
    <property type="term" value="C:cell outer membrane"/>
    <property type="evidence" value="ECO:0007669"/>
    <property type="project" value="UniProtKB-SubCell"/>
</dbReference>
<evidence type="ECO:0000256" key="7">
    <source>
        <dbReference type="ARBA" id="ARBA00023237"/>
    </source>
</evidence>
<dbReference type="GO" id="GO:1990281">
    <property type="term" value="C:efflux pump complex"/>
    <property type="evidence" value="ECO:0007669"/>
    <property type="project" value="TreeGrafter"/>
</dbReference>
<evidence type="ECO:0000256" key="6">
    <source>
        <dbReference type="ARBA" id="ARBA00023136"/>
    </source>
</evidence>
<dbReference type="Pfam" id="PF02321">
    <property type="entry name" value="OEP"/>
    <property type="match status" value="2"/>
</dbReference>
<dbReference type="Gene3D" id="1.20.1600.10">
    <property type="entry name" value="Outer membrane efflux proteins (OEP)"/>
    <property type="match status" value="1"/>
</dbReference>
<gene>
    <name evidence="9" type="ORF">FHG85_03150</name>
</gene>
<evidence type="ECO:0000256" key="8">
    <source>
        <dbReference type="SAM" id="SignalP"/>
    </source>
</evidence>
<name>A0A7D4BJ61_9BACT</name>
<proteinExistence type="inferred from homology"/>
<keyword evidence="10" id="KW-1185">Reference proteome</keyword>
<dbReference type="InterPro" id="IPR051906">
    <property type="entry name" value="TolC-like"/>
</dbReference>
<evidence type="ECO:0000256" key="2">
    <source>
        <dbReference type="ARBA" id="ARBA00007613"/>
    </source>
</evidence>
<keyword evidence="5" id="KW-0812">Transmembrane</keyword>
<organism evidence="9 10">
    <name type="scientific">Tenuifilum thalassicum</name>
    <dbReference type="NCBI Taxonomy" id="2590900"/>
    <lineage>
        <taxon>Bacteria</taxon>
        <taxon>Pseudomonadati</taxon>
        <taxon>Bacteroidota</taxon>
        <taxon>Bacteroidia</taxon>
        <taxon>Bacteroidales</taxon>
        <taxon>Tenuifilaceae</taxon>
        <taxon>Tenuifilum</taxon>
    </lineage>
</organism>
<keyword evidence="4" id="KW-1134">Transmembrane beta strand</keyword>
<evidence type="ECO:0000256" key="1">
    <source>
        <dbReference type="ARBA" id="ARBA00004442"/>
    </source>
</evidence>
<dbReference type="KEGG" id="ttz:FHG85_03150"/>
<dbReference type="AlphaFoldDB" id="A0A7D4BJ61"/>
<dbReference type="PANTHER" id="PTHR30026:SF20">
    <property type="entry name" value="OUTER MEMBRANE PROTEIN TOLC"/>
    <property type="match status" value="1"/>
</dbReference>
<dbReference type="GO" id="GO:0015288">
    <property type="term" value="F:porin activity"/>
    <property type="evidence" value="ECO:0007669"/>
    <property type="project" value="TreeGrafter"/>
</dbReference>
<protein>
    <submittedName>
        <fullName evidence="9">TolC family protein</fullName>
    </submittedName>
</protein>
<evidence type="ECO:0000256" key="3">
    <source>
        <dbReference type="ARBA" id="ARBA00022448"/>
    </source>
</evidence>
<dbReference type="SUPFAM" id="SSF56954">
    <property type="entry name" value="Outer membrane efflux proteins (OEP)"/>
    <property type="match status" value="1"/>
</dbReference>
<keyword evidence="6" id="KW-0472">Membrane</keyword>